<feature type="region of interest" description="Disordered" evidence="10">
    <location>
        <begin position="155"/>
        <end position="251"/>
    </location>
</feature>
<evidence type="ECO:0000256" key="5">
    <source>
        <dbReference type="ARBA" id="ARBA00019827"/>
    </source>
</evidence>
<sequence length="251" mass="28639">MGAKRSHAQMIDDGSSSVHHSRRSNISSLPRRKKRQARTEDAKPASVNPLKKRIRDLARLLERAEDMPADVRMDNERALAAHNQELAAAEAEKLKQKMARKYHMVKFFERQKATRRVKQLHRRLSATTETASLRQQLHAAEVDLNYILHYPPDRKYVGLYPQRPKADDDHDDHNDNDNGGGGKGDPAIWREIERRMAAGTLAAGWSRTEEEAGPGELKKRTKQKDDRRAPGESTRTEDRRGDESDGGFFDE</sequence>
<comment type="subcellular location">
    <subcellularLocation>
        <location evidence="2">Nucleus</location>
        <location evidence="2">Nucleolus</location>
    </subcellularLocation>
</comment>
<proteinExistence type="inferred from homology"/>
<dbReference type="InterPro" id="IPR050786">
    <property type="entry name" value="EFG1_rRNA-proc"/>
</dbReference>
<keyword evidence="12" id="KW-1185">Reference proteome</keyword>
<evidence type="ECO:0000256" key="3">
    <source>
        <dbReference type="ARBA" id="ARBA00006916"/>
    </source>
</evidence>
<evidence type="ECO:0000256" key="2">
    <source>
        <dbReference type="ARBA" id="ARBA00004604"/>
    </source>
</evidence>
<comment type="similarity">
    <text evidence="3">Belongs to the EFG1 family.</text>
</comment>
<evidence type="ECO:0000256" key="8">
    <source>
        <dbReference type="ARBA" id="ARBA00023242"/>
    </source>
</evidence>
<evidence type="ECO:0000256" key="6">
    <source>
        <dbReference type="ARBA" id="ARBA00022552"/>
    </source>
</evidence>
<organism evidence="11 12">
    <name type="scientific">Trichoglossum hirsutum</name>
    <dbReference type="NCBI Taxonomy" id="265104"/>
    <lineage>
        <taxon>Eukaryota</taxon>
        <taxon>Fungi</taxon>
        <taxon>Dikarya</taxon>
        <taxon>Ascomycota</taxon>
        <taxon>Pezizomycotina</taxon>
        <taxon>Geoglossomycetes</taxon>
        <taxon>Geoglossales</taxon>
        <taxon>Geoglossaceae</taxon>
        <taxon>Trichoglossum</taxon>
    </lineage>
</organism>
<dbReference type="InterPro" id="IPR019310">
    <property type="entry name" value="Efg1"/>
</dbReference>
<comment type="function">
    <text evidence="1">Involved in rRNA processing.</text>
</comment>
<evidence type="ECO:0000256" key="1">
    <source>
        <dbReference type="ARBA" id="ARBA00002773"/>
    </source>
</evidence>
<dbReference type="PANTHER" id="PTHR33911:SF1">
    <property type="entry name" value="RRNA-PROCESSING PROTEIN EFG1"/>
    <property type="match status" value="1"/>
</dbReference>
<feature type="region of interest" description="Disordered" evidence="10">
    <location>
        <begin position="1"/>
        <end position="51"/>
    </location>
</feature>
<evidence type="ECO:0000256" key="7">
    <source>
        <dbReference type="ARBA" id="ARBA00023054"/>
    </source>
</evidence>
<reference evidence="11" key="1">
    <citation type="submission" date="2021-03" db="EMBL/GenBank/DDBJ databases">
        <title>Comparative genomics and phylogenomic investigation of the class Geoglossomycetes provide insights into ecological specialization and systematics.</title>
        <authorList>
            <person name="Melie T."/>
            <person name="Pirro S."/>
            <person name="Miller A.N."/>
            <person name="Quandt A."/>
        </authorList>
    </citation>
    <scope>NUCLEOTIDE SEQUENCE</scope>
    <source>
        <strain evidence="11">CAQ_001_2017</strain>
    </source>
</reference>
<accession>A0A9P8ICU0</accession>
<dbReference type="GO" id="GO:0000462">
    <property type="term" value="P:maturation of SSU-rRNA from tricistronic rRNA transcript (SSU-rRNA, 5.8S rRNA, LSU-rRNA)"/>
    <property type="evidence" value="ECO:0007669"/>
    <property type="project" value="TreeGrafter"/>
</dbReference>
<feature type="compositionally biased region" description="Basic and acidic residues" evidence="10">
    <location>
        <begin position="223"/>
        <end position="243"/>
    </location>
</feature>
<evidence type="ECO:0000256" key="9">
    <source>
        <dbReference type="SAM" id="Coils"/>
    </source>
</evidence>
<protein>
    <recommendedName>
        <fullName evidence="4">rRNA-processing protein EFG1</fullName>
    </recommendedName>
    <alternativeName>
        <fullName evidence="5">rRNA-processing protein efg1</fullName>
    </alternativeName>
</protein>
<keyword evidence="8" id="KW-0539">Nucleus</keyword>
<dbReference type="GO" id="GO:0030688">
    <property type="term" value="C:preribosome, small subunit precursor"/>
    <property type="evidence" value="ECO:0007669"/>
    <property type="project" value="TreeGrafter"/>
</dbReference>
<dbReference type="EMBL" id="JAGHQM010001738">
    <property type="protein sequence ID" value="KAH0552861.1"/>
    <property type="molecule type" value="Genomic_DNA"/>
</dbReference>
<feature type="compositionally biased region" description="Polar residues" evidence="10">
    <location>
        <begin position="14"/>
        <end position="28"/>
    </location>
</feature>
<evidence type="ECO:0000313" key="11">
    <source>
        <dbReference type="EMBL" id="KAH0552861.1"/>
    </source>
</evidence>
<dbReference type="Proteomes" id="UP000750711">
    <property type="component" value="Unassembled WGS sequence"/>
</dbReference>
<feature type="compositionally biased region" description="Basic and acidic residues" evidence="10">
    <location>
        <begin position="164"/>
        <end position="176"/>
    </location>
</feature>
<dbReference type="AlphaFoldDB" id="A0A9P8ICU0"/>
<dbReference type="PANTHER" id="PTHR33911">
    <property type="entry name" value="RRNA-PROCESSING PROTEIN EFG1"/>
    <property type="match status" value="1"/>
</dbReference>
<comment type="caution">
    <text evidence="11">The sequence shown here is derived from an EMBL/GenBank/DDBJ whole genome shotgun (WGS) entry which is preliminary data.</text>
</comment>
<feature type="coiled-coil region" evidence="9">
    <location>
        <begin position="72"/>
        <end position="130"/>
    </location>
</feature>
<dbReference type="Pfam" id="PF10153">
    <property type="entry name" value="Efg1"/>
    <property type="match status" value="1"/>
</dbReference>
<keyword evidence="6" id="KW-0698">rRNA processing</keyword>
<keyword evidence="7 9" id="KW-0175">Coiled coil</keyword>
<name>A0A9P8ICU0_9PEZI</name>
<gene>
    <name evidence="11" type="ORF">GP486_006939</name>
</gene>
<evidence type="ECO:0000313" key="12">
    <source>
        <dbReference type="Proteomes" id="UP000750711"/>
    </source>
</evidence>
<evidence type="ECO:0000256" key="10">
    <source>
        <dbReference type="SAM" id="MobiDB-lite"/>
    </source>
</evidence>
<evidence type="ECO:0000256" key="4">
    <source>
        <dbReference type="ARBA" id="ARBA00018689"/>
    </source>
</evidence>
<dbReference type="GO" id="GO:0005730">
    <property type="term" value="C:nucleolus"/>
    <property type="evidence" value="ECO:0007669"/>
    <property type="project" value="UniProtKB-SubCell"/>
</dbReference>